<feature type="region of interest" description="Disordered" evidence="1">
    <location>
        <begin position="52"/>
        <end position="72"/>
    </location>
</feature>
<gene>
    <name evidence="2" type="ORF">R3P38DRAFT_2813571</name>
</gene>
<protein>
    <submittedName>
        <fullName evidence="2">Uncharacterized protein</fullName>
    </submittedName>
</protein>
<sequence>MSDDSYVPTSSDDSYVPASSDEYLHELYTTVQNQAQWQFFLDERQRLQTAELATSNASDDAMSLGEESVGSDDVTPTDFDVALGVDEMVHDIIHGQGPCGHCLVKDIEVQLVRLELGQVKAELDVFKTLVKTANTAVHKANAKAQNVQDGLKLALEVGALVAECKIPPRPKMFLDTTARLVSDLHRETQDIVTGLTNGMDGLGEALGEDGDDKDGDDDEDDEED</sequence>
<accession>A0AAV9Z4Y7</accession>
<reference evidence="2 3" key="1">
    <citation type="journal article" date="2024" name="J Genomics">
        <title>Draft genome sequencing and assembly of Favolaschia claudopus CIRM-BRFM 2984 isolated from oak limbs.</title>
        <authorList>
            <person name="Navarro D."/>
            <person name="Drula E."/>
            <person name="Chaduli D."/>
            <person name="Cazenave R."/>
            <person name="Ahrendt S."/>
            <person name="Wang J."/>
            <person name="Lipzen A."/>
            <person name="Daum C."/>
            <person name="Barry K."/>
            <person name="Grigoriev I.V."/>
            <person name="Favel A."/>
            <person name="Rosso M.N."/>
            <person name="Martin F."/>
        </authorList>
    </citation>
    <scope>NUCLEOTIDE SEQUENCE [LARGE SCALE GENOMIC DNA]</scope>
    <source>
        <strain evidence="2 3">CIRM-BRFM 2984</strain>
    </source>
</reference>
<organism evidence="2 3">
    <name type="scientific">Favolaschia claudopus</name>
    <dbReference type="NCBI Taxonomy" id="2862362"/>
    <lineage>
        <taxon>Eukaryota</taxon>
        <taxon>Fungi</taxon>
        <taxon>Dikarya</taxon>
        <taxon>Basidiomycota</taxon>
        <taxon>Agaricomycotina</taxon>
        <taxon>Agaricomycetes</taxon>
        <taxon>Agaricomycetidae</taxon>
        <taxon>Agaricales</taxon>
        <taxon>Marasmiineae</taxon>
        <taxon>Mycenaceae</taxon>
        <taxon>Favolaschia</taxon>
    </lineage>
</organism>
<dbReference type="Proteomes" id="UP001362999">
    <property type="component" value="Unassembled WGS sequence"/>
</dbReference>
<feature type="region of interest" description="Disordered" evidence="1">
    <location>
        <begin position="194"/>
        <end position="224"/>
    </location>
</feature>
<evidence type="ECO:0000313" key="2">
    <source>
        <dbReference type="EMBL" id="KAK6971670.1"/>
    </source>
</evidence>
<evidence type="ECO:0000256" key="1">
    <source>
        <dbReference type="SAM" id="MobiDB-lite"/>
    </source>
</evidence>
<proteinExistence type="predicted"/>
<dbReference type="AlphaFoldDB" id="A0AAV9Z4Y7"/>
<evidence type="ECO:0000313" key="3">
    <source>
        <dbReference type="Proteomes" id="UP001362999"/>
    </source>
</evidence>
<feature type="compositionally biased region" description="Acidic residues" evidence="1">
    <location>
        <begin position="206"/>
        <end position="224"/>
    </location>
</feature>
<keyword evidence="3" id="KW-1185">Reference proteome</keyword>
<comment type="caution">
    <text evidence="2">The sequence shown here is derived from an EMBL/GenBank/DDBJ whole genome shotgun (WGS) entry which is preliminary data.</text>
</comment>
<name>A0AAV9Z4Y7_9AGAR</name>
<dbReference type="EMBL" id="JAWWNJ010000206">
    <property type="protein sequence ID" value="KAK6971670.1"/>
    <property type="molecule type" value="Genomic_DNA"/>
</dbReference>